<protein>
    <submittedName>
        <fullName evidence="2">Uncharacterized protein</fullName>
    </submittedName>
</protein>
<keyword evidence="3" id="KW-1185">Reference proteome</keyword>
<comment type="caution">
    <text evidence="2">The sequence shown here is derived from an EMBL/GenBank/DDBJ whole genome shotgun (WGS) entry which is preliminary data.</text>
</comment>
<keyword evidence="1" id="KW-0472">Membrane</keyword>
<proteinExistence type="predicted"/>
<evidence type="ECO:0000313" key="3">
    <source>
        <dbReference type="Proteomes" id="UP001152888"/>
    </source>
</evidence>
<reference evidence="2" key="1">
    <citation type="submission" date="2022-03" db="EMBL/GenBank/DDBJ databases">
        <authorList>
            <person name="Sayadi A."/>
        </authorList>
    </citation>
    <scope>NUCLEOTIDE SEQUENCE</scope>
</reference>
<feature type="transmembrane region" description="Helical" evidence="1">
    <location>
        <begin position="78"/>
        <end position="99"/>
    </location>
</feature>
<accession>A0A9P0LAI4</accession>
<evidence type="ECO:0000256" key="1">
    <source>
        <dbReference type="SAM" id="Phobius"/>
    </source>
</evidence>
<feature type="transmembrane region" description="Helical" evidence="1">
    <location>
        <begin position="54"/>
        <end position="72"/>
    </location>
</feature>
<organism evidence="2 3">
    <name type="scientific">Acanthoscelides obtectus</name>
    <name type="common">Bean weevil</name>
    <name type="synonym">Bruchus obtectus</name>
    <dbReference type="NCBI Taxonomy" id="200917"/>
    <lineage>
        <taxon>Eukaryota</taxon>
        <taxon>Metazoa</taxon>
        <taxon>Ecdysozoa</taxon>
        <taxon>Arthropoda</taxon>
        <taxon>Hexapoda</taxon>
        <taxon>Insecta</taxon>
        <taxon>Pterygota</taxon>
        <taxon>Neoptera</taxon>
        <taxon>Endopterygota</taxon>
        <taxon>Coleoptera</taxon>
        <taxon>Polyphaga</taxon>
        <taxon>Cucujiformia</taxon>
        <taxon>Chrysomeloidea</taxon>
        <taxon>Chrysomelidae</taxon>
        <taxon>Bruchinae</taxon>
        <taxon>Bruchini</taxon>
        <taxon>Acanthoscelides</taxon>
    </lineage>
</organism>
<dbReference type="Proteomes" id="UP001152888">
    <property type="component" value="Unassembled WGS sequence"/>
</dbReference>
<sequence length="135" mass="15034">MNIGLAHTEIWRVRELMATCRLRSKNGTNNEQNIALFSTSVSQVIQQRAPLQSFISSVLLLLMSIGMLFFLASLLFMIFLSLFLVTTGVLMDAGIIGVYKLCDVKFKLLNNLLFGKELELPYNILLSLGFGNTGV</sequence>
<gene>
    <name evidence="2" type="ORF">ACAOBT_LOCUS17844</name>
</gene>
<name>A0A9P0LAI4_ACAOB</name>
<keyword evidence="1" id="KW-1133">Transmembrane helix</keyword>
<dbReference type="AlphaFoldDB" id="A0A9P0LAI4"/>
<evidence type="ECO:0000313" key="2">
    <source>
        <dbReference type="EMBL" id="CAH1987432.1"/>
    </source>
</evidence>
<dbReference type="OrthoDB" id="10006270at2759"/>
<dbReference type="EMBL" id="CAKOFQ010007019">
    <property type="protein sequence ID" value="CAH1987432.1"/>
    <property type="molecule type" value="Genomic_DNA"/>
</dbReference>
<keyword evidence="1" id="KW-0812">Transmembrane</keyword>